<name>A0A9P1N7U4_9PELO</name>
<gene>
    <name evidence="2" type="ORF">CAMP_LOCUS16998</name>
</gene>
<dbReference type="InterPro" id="IPR036444">
    <property type="entry name" value="PLipase_A2_dom_sf"/>
</dbReference>
<protein>
    <submittedName>
        <fullName evidence="2">Uncharacterized protein</fullName>
    </submittedName>
</protein>
<dbReference type="EMBL" id="CANHGI010000006">
    <property type="protein sequence ID" value="CAI5454361.1"/>
    <property type="molecule type" value="Genomic_DNA"/>
</dbReference>
<keyword evidence="3" id="KW-1185">Reference proteome</keyword>
<dbReference type="GO" id="GO:0004623">
    <property type="term" value="F:phospholipase A2 activity"/>
    <property type="evidence" value="ECO:0007669"/>
    <property type="project" value="InterPro"/>
</dbReference>
<dbReference type="PANTHER" id="PTHR34228:SF4">
    <property type="entry name" value="VENOM PROTEIN"/>
    <property type="match status" value="1"/>
</dbReference>
<evidence type="ECO:0000256" key="1">
    <source>
        <dbReference type="SAM" id="SignalP"/>
    </source>
</evidence>
<feature type="chain" id="PRO_5040141364" evidence="1">
    <location>
        <begin position="20"/>
        <end position="212"/>
    </location>
</feature>
<dbReference type="GO" id="GO:0006644">
    <property type="term" value="P:phospholipid metabolic process"/>
    <property type="evidence" value="ECO:0007669"/>
    <property type="project" value="InterPro"/>
</dbReference>
<keyword evidence="1" id="KW-0732">Signal</keyword>
<sequence>MRVLFLIFALYLEFSVTSSNVLYVGRDATHITYDLLFCGTSKLSKVFVNLLLQKETAEQVSHCCSQHDDCYNNQQNQENCDRIFKYCVQIQEGAIVAQSYYGVVRVGGVGPYGESYVGSGPDYSFTDSTLHNEFVAVRKECLYNRNALSSSVIQYELCKNRGESDCKMRLAVNLWRLPAAYNGPCFDTIRKFIKGGLQIFDIWEQSHHVGTP</sequence>
<comment type="caution">
    <text evidence="2">The sequence shown here is derived from an EMBL/GenBank/DDBJ whole genome shotgun (WGS) entry which is preliminary data.</text>
</comment>
<dbReference type="SUPFAM" id="SSF48619">
    <property type="entry name" value="Phospholipase A2, PLA2"/>
    <property type="match status" value="1"/>
</dbReference>
<organism evidence="2 3">
    <name type="scientific">Caenorhabditis angaria</name>
    <dbReference type="NCBI Taxonomy" id="860376"/>
    <lineage>
        <taxon>Eukaryota</taxon>
        <taxon>Metazoa</taxon>
        <taxon>Ecdysozoa</taxon>
        <taxon>Nematoda</taxon>
        <taxon>Chromadorea</taxon>
        <taxon>Rhabditida</taxon>
        <taxon>Rhabditina</taxon>
        <taxon>Rhabditomorpha</taxon>
        <taxon>Rhabditoidea</taxon>
        <taxon>Rhabditidae</taxon>
        <taxon>Peloderinae</taxon>
        <taxon>Caenorhabditis</taxon>
    </lineage>
</organism>
<dbReference type="Proteomes" id="UP001152747">
    <property type="component" value="Unassembled WGS sequence"/>
</dbReference>
<evidence type="ECO:0000313" key="3">
    <source>
        <dbReference type="Proteomes" id="UP001152747"/>
    </source>
</evidence>
<dbReference type="PANTHER" id="PTHR34228">
    <property type="entry name" value="PROTEIN CBG09474-RELATED"/>
    <property type="match status" value="1"/>
</dbReference>
<dbReference type="InterPro" id="IPR053322">
    <property type="entry name" value="PLA2-like"/>
</dbReference>
<dbReference type="GO" id="GO:0050482">
    <property type="term" value="P:arachidonate secretion"/>
    <property type="evidence" value="ECO:0007669"/>
    <property type="project" value="InterPro"/>
</dbReference>
<evidence type="ECO:0000313" key="2">
    <source>
        <dbReference type="EMBL" id="CAI5454361.1"/>
    </source>
</evidence>
<proteinExistence type="predicted"/>
<feature type="signal peptide" evidence="1">
    <location>
        <begin position="1"/>
        <end position="19"/>
    </location>
</feature>
<dbReference type="AlphaFoldDB" id="A0A9P1N7U4"/>
<reference evidence="2" key="1">
    <citation type="submission" date="2022-11" db="EMBL/GenBank/DDBJ databases">
        <authorList>
            <person name="Kikuchi T."/>
        </authorList>
    </citation>
    <scope>NUCLEOTIDE SEQUENCE</scope>
    <source>
        <strain evidence="2">PS1010</strain>
    </source>
</reference>
<accession>A0A9P1N7U4</accession>